<comment type="caution">
    <text evidence="2">The sequence shown here is derived from an EMBL/GenBank/DDBJ whole genome shotgun (WGS) entry which is preliminary data.</text>
</comment>
<organism evidence="2 3">
    <name type="scientific">Phaseolus coccineus</name>
    <name type="common">Scarlet runner bean</name>
    <name type="synonym">Phaseolus multiflorus</name>
    <dbReference type="NCBI Taxonomy" id="3886"/>
    <lineage>
        <taxon>Eukaryota</taxon>
        <taxon>Viridiplantae</taxon>
        <taxon>Streptophyta</taxon>
        <taxon>Embryophyta</taxon>
        <taxon>Tracheophyta</taxon>
        <taxon>Spermatophyta</taxon>
        <taxon>Magnoliopsida</taxon>
        <taxon>eudicotyledons</taxon>
        <taxon>Gunneridae</taxon>
        <taxon>Pentapetalae</taxon>
        <taxon>rosids</taxon>
        <taxon>fabids</taxon>
        <taxon>Fabales</taxon>
        <taxon>Fabaceae</taxon>
        <taxon>Papilionoideae</taxon>
        <taxon>50 kb inversion clade</taxon>
        <taxon>NPAAA clade</taxon>
        <taxon>indigoferoid/millettioid clade</taxon>
        <taxon>Phaseoleae</taxon>
        <taxon>Phaseolus</taxon>
    </lineage>
</organism>
<keyword evidence="1" id="KW-1133">Transmembrane helix</keyword>
<keyword evidence="1" id="KW-0472">Membrane</keyword>
<keyword evidence="1" id="KW-0812">Transmembrane</keyword>
<reference evidence="2 3" key="1">
    <citation type="submission" date="2024-01" db="EMBL/GenBank/DDBJ databases">
        <title>The genomes of 5 underutilized Papilionoideae crops provide insights into root nodulation and disease resistanc.</title>
        <authorList>
            <person name="Jiang F."/>
        </authorList>
    </citation>
    <scope>NUCLEOTIDE SEQUENCE [LARGE SCALE GENOMIC DNA]</scope>
    <source>
        <strain evidence="2">JINMINGXINNONG_FW02</strain>
        <tissue evidence="2">Leaves</tissue>
    </source>
</reference>
<evidence type="ECO:0000256" key="1">
    <source>
        <dbReference type="SAM" id="Phobius"/>
    </source>
</evidence>
<dbReference type="EMBL" id="JAYMYR010000001">
    <property type="protein sequence ID" value="KAK7381826.1"/>
    <property type="molecule type" value="Genomic_DNA"/>
</dbReference>
<sequence length="82" mass="9337">MLLFFSPFYKCNEALNFQSPSFAVGVGIIEFWLQKLKFQSFLKILSDNAEKLFLIGYAVFLLISMATITPKLLITTSSYPCQ</sequence>
<dbReference type="Proteomes" id="UP001374584">
    <property type="component" value="Unassembled WGS sequence"/>
</dbReference>
<name>A0AAN9NZ95_PHACN</name>
<evidence type="ECO:0000313" key="2">
    <source>
        <dbReference type="EMBL" id="KAK7381826.1"/>
    </source>
</evidence>
<gene>
    <name evidence="2" type="ORF">VNO80_00373</name>
</gene>
<accession>A0AAN9NZ95</accession>
<protein>
    <submittedName>
        <fullName evidence="2">Uncharacterized protein</fullName>
    </submittedName>
</protein>
<feature type="transmembrane region" description="Helical" evidence="1">
    <location>
        <begin position="54"/>
        <end position="74"/>
    </location>
</feature>
<keyword evidence="3" id="KW-1185">Reference proteome</keyword>
<dbReference type="AlphaFoldDB" id="A0AAN9NZ95"/>
<evidence type="ECO:0000313" key="3">
    <source>
        <dbReference type="Proteomes" id="UP001374584"/>
    </source>
</evidence>
<proteinExistence type="predicted"/>